<evidence type="ECO:0000313" key="2">
    <source>
        <dbReference type="Proteomes" id="UP001519289"/>
    </source>
</evidence>
<protein>
    <submittedName>
        <fullName evidence="1">Uncharacterized protein</fullName>
    </submittedName>
</protein>
<dbReference type="RefSeq" id="WP_209466439.1">
    <property type="nucleotide sequence ID" value="NZ_JAGGLG010000011.1"/>
</dbReference>
<dbReference type="Proteomes" id="UP001519289">
    <property type="component" value="Unassembled WGS sequence"/>
</dbReference>
<organism evidence="1 2">
    <name type="scientific">Symbiobacterium terraclitae</name>
    <dbReference type="NCBI Taxonomy" id="557451"/>
    <lineage>
        <taxon>Bacteria</taxon>
        <taxon>Bacillati</taxon>
        <taxon>Bacillota</taxon>
        <taxon>Clostridia</taxon>
        <taxon>Eubacteriales</taxon>
        <taxon>Symbiobacteriaceae</taxon>
        <taxon>Symbiobacterium</taxon>
    </lineage>
</organism>
<dbReference type="EMBL" id="JAGGLG010000011">
    <property type="protein sequence ID" value="MBP2018311.1"/>
    <property type="molecule type" value="Genomic_DNA"/>
</dbReference>
<proteinExistence type="predicted"/>
<keyword evidence="2" id="KW-1185">Reference proteome</keyword>
<sequence>MEEGKVFDQFLDLPDGYQAQLMVMAEALPGVRPHLAYRSRVWLGHESEMDPYLHRSQVCWSLDEAIRTCYAMLRQAAPQCFHSRAAVEAVEGVDRKPPTG</sequence>
<reference evidence="1 2" key="1">
    <citation type="submission" date="2021-03" db="EMBL/GenBank/DDBJ databases">
        <title>Genomic Encyclopedia of Type Strains, Phase IV (KMG-IV): sequencing the most valuable type-strain genomes for metagenomic binning, comparative biology and taxonomic classification.</title>
        <authorList>
            <person name="Goeker M."/>
        </authorList>
    </citation>
    <scope>NUCLEOTIDE SEQUENCE [LARGE SCALE GENOMIC DNA]</scope>
    <source>
        <strain evidence="1 2">DSM 27138</strain>
    </source>
</reference>
<evidence type="ECO:0000313" key="1">
    <source>
        <dbReference type="EMBL" id="MBP2018311.1"/>
    </source>
</evidence>
<accession>A0ABS4JS02</accession>
<name>A0ABS4JS02_9FIRM</name>
<comment type="caution">
    <text evidence="1">The sequence shown here is derived from an EMBL/GenBank/DDBJ whole genome shotgun (WGS) entry which is preliminary data.</text>
</comment>
<gene>
    <name evidence="1" type="ORF">J2Z79_001712</name>
</gene>